<evidence type="ECO:0000313" key="2">
    <source>
        <dbReference type="EMBL" id="ETO13664.1"/>
    </source>
</evidence>
<organism evidence="2 3">
    <name type="scientific">Reticulomyxa filosa</name>
    <dbReference type="NCBI Taxonomy" id="46433"/>
    <lineage>
        <taxon>Eukaryota</taxon>
        <taxon>Sar</taxon>
        <taxon>Rhizaria</taxon>
        <taxon>Retaria</taxon>
        <taxon>Foraminifera</taxon>
        <taxon>Monothalamids</taxon>
        <taxon>Reticulomyxidae</taxon>
        <taxon>Reticulomyxa</taxon>
    </lineage>
</organism>
<comment type="caution">
    <text evidence="2">The sequence shown here is derived from an EMBL/GenBank/DDBJ whole genome shotgun (WGS) entry which is preliminary data.</text>
</comment>
<feature type="transmembrane region" description="Helical" evidence="1">
    <location>
        <begin position="39"/>
        <end position="60"/>
    </location>
</feature>
<keyword evidence="1" id="KW-0472">Membrane</keyword>
<sequence length="169" mass="19948">MRFFPQKQYRVDSFFMLWLVLLINVAFFVLSFFCLFICLLFFFFLGASALLACVSFLCICGCEELFAKKNCYLLNIFFLFLAQKKNVIHEKKNKNSVYLKILKGQTKQTKKRVLYIILSSIFILQKPRTNKQDKDKDKVKINKNNYRGCISSVSANAFLEELKRTYKYS</sequence>
<proteinExistence type="predicted"/>
<dbReference type="EMBL" id="ASPP01020468">
    <property type="protein sequence ID" value="ETO13664.1"/>
    <property type="molecule type" value="Genomic_DNA"/>
</dbReference>
<dbReference type="AlphaFoldDB" id="X6MIF5"/>
<feature type="transmembrane region" description="Helical" evidence="1">
    <location>
        <begin position="12"/>
        <end position="33"/>
    </location>
</feature>
<keyword evidence="3" id="KW-1185">Reference proteome</keyword>
<reference evidence="2 3" key="1">
    <citation type="journal article" date="2013" name="Curr. Biol.">
        <title>The Genome of the Foraminiferan Reticulomyxa filosa.</title>
        <authorList>
            <person name="Glockner G."/>
            <person name="Hulsmann N."/>
            <person name="Schleicher M."/>
            <person name="Noegel A.A."/>
            <person name="Eichinger L."/>
            <person name="Gallinger C."/>
            <person name="Pawlowski J."/>
            <person name="Sierra R."/>
            <person name="Euteneuer U."/>
            <person name="Pillet L."/>
            <person name="Moustafa A."/>
            <person name="Platzer M."/>
            <person name="Groth M."/>
            <person name="Szafranski K."/>
            <person name="Schliwa M."/>
        </authorList>
    </citation>
    <scope>NUCLEOTIDE SEQUENCE [LARGE SCALE GENOMIC DNA]</scope>
</reference>
<evidence type="ECO:0000313" key="3">
    <source>
        <dbReference type="Proteomes" id="UP000023152"/>
    </source>
</evidence>
<evidence type="ECO:0000256" key="1">
    <source>
        <dbReference type="SAM" id="Phobius"/>
    </source>
</evidence>
<accession>X6MIF5</accession>
<keyword evidence="1" id="KW-0812">Transmembrane</keyword>
<dbReference type="Proteomes" id="UP000023152">
    <property type="component" value="Unassembled WGS sequence"/>
</dbReference>
<protein>
    <submittedName>
        <fullName evidence="2">Uncharacterized protein</fullName>
    </submittedName>
</protein>
<keyword evidence="1" id="KW-1133">Transmembrane helix</keyword>
<gene>
    <name evidence="2" type="ORF">RFI_23703</name>
</gene>
<name>X6MIF5_RETFI</name>